<dbReference type="KEGG" id="aum:AURMO_01099"/>
<evidence type="ECO:0000256" key="8">
    <source>
        <dbReference type="SAM" id="Phobius"/>
    </source>
</evidence>
<keyword evidence="3" id="KW-0813">Transport</keyword>
<evidence type="ECO:0000256" key="5">
    <source>
        <dbReference type="ARBA" id="ARBA00022692"/>
    </source>
</evidence>
<dbReference type="InterPro" id="IPR002549">
    <property type="entry name" value="AI-2E-like"/>
</dbReference>
<feature type="transmembrane region" description="Helical" evidence="8">
    <location>
        <begin position="33"/>
        <end position="51"/>
    </location>
</feature>
<dbReference type="GO" id="GO:0005886">
    <property type="term" value="C:plasma membrane"/>
    <property type="evidence" value="ECO:0007669"/>
    <property type="project" value="UniProtKB-SubCell"/>
</dbReference>
<organism evidence="9 10">
    <name type="scientific">Aurantimicrobium photophilum</name>
    <dbReference type="NCBI Taxonomy" id="1987356"/>
    <lineage>
        <taxon>Bacteria</taxon>
        <taxon>Bacillati</taxon>
        <taxon>Actinomycetota</taxon>
        <taxon>Actinomycetes</taxon>
        <taxon>Micrococcales</taxon>
        <taxon>Microbacteriaceae</taxon>
        <taxon>Aurantimicrobium</taxon>
    </lineage>
</organism>
<dbReference type="OrthoDB" id="4016357at2"/>
<feature type="transmembrane region" description="Helical" evidence="8">
    <location>
        <begin position="209"/>
        <end position="231"/>
    </location>
</feature>
<feature type="transmembrane region" description="Helical" evidence="8">
    <location>
        <begin position="63"/>
        <end position="88"/>
    </location>
</feature>
<feature type="transmembrane region" description="Helical" evidence="8">
    <location>
        <begin position="144"/>
        <end position="172"/>
    </location>
</feature>
<feature type="transmembrane region" description="Helical" evidence="8">
    <location>
        <begin position="267"/>
        <end position="287"/>
    </location>
</feature>
<accession>A0A2Z3S393</accession>
<reference evidence="9 10" key="1">
    <citation type="submission" date="2017-10" db="EMBL/GenBank/DDBJ databases">
        <title>Genome of an Actinobacterium that displays light-enhanced growth.</title>
        <authorList>
            <person name="Maresca J.A."/>
            <person name="Hempel P."/>
            <person name="Shevchenko O."/>
            <person name="Miller K.J."/>
            <person name="Hahn M.W."/>
        </authorList>
    </citation>
    <scope>NUCLEOTIDE SEQUENCE [LARGE SCALE GENOMIC DNA]</scope>
    <source>
        <strain evidence="9 10">MWH-Mo1</strain>
    </source>
</reference>
<dbReference type="EMBL" id="CP023994">
    <property type="protein sequence ID" value="AWR21693.1"/>
    <property type="molecule type" value="Genomic_DNA"/>
</dbReference>
<keyword evidence="5 8" id="KW-0812">Transmembrane</keyword>
<evidence type="ECO:0000256" key="2">
    <source>
        <dbReference type="ARBA" id="ARBA00009773"/>
    </source>
</evidence>
<keyword evidence="7 8" id="KW-0472">Membrane</keyword>
<evidence type="ECO:0000256" key="4">
    <source>
        <dbReference type="ARBA" id="ARBA00022475"/>
    </source>
</evidence>
<gene>
    <name evidence="9" type="ORF">AURMO_01099</name>
</gene>
<name>A0A2Z3S393_9MICO</name>
<keyword evidence="6 8" id="KW-1133">Transmembrane helix</keyword>
<evidence type="ECO:0000256" key="1">
    <source>
        <dbReference type="ARBA" id="ARBA00004651"/>
    </source>
</evidence>
<proteinExistence type="inferred from homology"/>
<dbReference type="PANTHER" id="PTHR21716:SF53">
    <property type="entry name" value="PERMEASE PERM-RELATED"/>
    <property type="match status" value="1"/>
</dbReference>
<keyword evidence="4" id="KW-1003">Cell membrane</keyword>
<evidence type="ECO:0000256" key="3">
    <source>
        <dbReference type="ARBA" id="ARBA00022448"/>
    </source>
</evidence>
<dbReference type="PANTHER" id="PTHR21716">
    <property type="entry name" value="TRANSMEMBRANE PROTEIN"/>
    <property type="match status" value="1"/>
</dbReference>
<dbReference type="Proteomes" id="UP000246894">
    <property type="component" value="Chromosome"/>
</dbReference>
<dbReference type="GO" id="GO:0055085">
    <property type="term" value="P:transmembrane transport"/>
    <property type="evidence" value="ECO:0007669"/>
    <property type="project" value="TreeGrafter"/>
</dbReference>
<dbReference type="RefSeq" id="WP_110233773.1">
    <property type="nucleotide sequence ID" value="NZ_CP023994.1"/>
</dbReference>
<evidence type="ECO:0000256" key="6">
    <source>
        <dbReference type="ARBA" id="ARBA00022989"/>
    </source>
</evidence>
<comment type="similarity">
    <text evidence="2">Belongs to the autoinducer-2 exporter (AI-2E) (TC 2.A.86) family.</text>
</comment>
<comment type="subcellular location">
    <subcellularLocation>
        <location evidence="1">Cell membrane</location>
        <topology evidence="1">Multi-pass membrane protein</topology>
    </subcellularLocation>
</comment>
<keyword evidence="10" id="KW-1185">Reference proteome</keyword>
<dbReference type="AlphaFoldDB" id="A0A2Z3S393"/>
<evidence type="ECO:0000313" key="10">
    <source>
        <dbReference type="Proteomes" id="UP000246894"/>
    </source>
</evidence>
<feature type="transmembrane region" description="Helical" evidence="8">
    <location>
        <begin position="307"/>
        <end position="338"/>
    </location>
</feature>
<protein>
    <submittedName>
        <fullName evidence="9">Pheromone autoinducer 2 transporter</fullName>
    </submittedName>
</protein>
<evidence type="ECO:0000256" key="7">
    <source>
        <dbReference type="ARBA" id="ARBA00023136"/>
    </source>
</evidence>
<feature type="transmembrane region" description="Helical" evidence="8">
    <location>
        <begin position="237"/>
        <end position="260"/>
    </location>
</feature>
<dbReference type="Pfam" id="PF01594">
    <property type="entry name" value="AI-2E_transport"/>
    <property type="match status" value="1"/>
</dbReference>
<evidence type="ECO:0000313" key="9">
    <source>
        <dbReference type="EMBL" id="AWR21693.1"/>
    </source>
</evidence>
<sequence>MRIQNAFRAGLIGSLGVGLGLVLMTAVHSLATVLTYIFIALFLSLGLDPAVKWLMSKKFPQWAAILTVVIAVVGGVVAILFTVVPMMVDQIVTLWNTLPKEITSLKTTDWIAFIQKQFGSFIDVNQVITDVGHFFGDPANISKIAGGALAVGVGVANALTGTLVVVILTLYFTASLQTIKNTAYSLVPLSKREKFIEMSEEITGGVGKYVVGQIALAALNGILAFIVLNLIGGKQALLFAFLAFLFALIPLIGTVMSSIIVTLGQLLLADAQVAIIIGIYFLIYMQVEAYVFSPKIMNKAISIPGSIVVIAALAGGTLMGILGALVAIPIAASIVLIIKEVVIPAQNEA</sequence>